<comment type="pathway">
    <text evidence="2">Amino-acid biosynthesis; L-serine biosynthesis; L-serine from 3-phospho-D-glycerate: step 3/3.</text>
</comment>
<evidence type="ECO:0000256" key="4">
    <source>
        <dbReference type="ARBA" id="ARBA00012640"/>
    </source>
</evidence>
<dbReference type="PROSITE" id="PS50206">
    <property type="entry name" value="RHODANESE_3"/>
    <property type="match status" value="1"/>
</dbReference>
<feature type="domain" description="Rhodanese" evidence="14">
    <location>
        <begin position="242"/>
        <end position="274"/>
    </location>
</feature>
<evidence type="ECO:0000313" key="15">
    <source>
        <dbReference type="EMBL" id="PCO05000.1"/>
    </source>
</evidence>
<dbReference type="CDD" id="cd07500">
    <property type="entry name" value="HAD_PSP"/>
    <property type="match status" value="1"/>
</dbReference>
<name>A0ABX4HXY7_9GAMM</name>
<dbReference type="SFLD" id="SFLDG01136">
    <property type="entry name" value="C1.6:_Phosphoserine_Phosphatas"/>
    <property type="match status" value="1"/>
</dbReference>
<gene>
    <name evidence="15" type="primary">serB</name>
    <name evidence="15" type="ORF">AWR36_009680</name>
</gene>
<dbReference type="InterPro" id="IPR001763">
    <property type="entry name" value="Rhodanese-like_dom"/>
</dbReference>
<dbReference type="EC" id="3.1.3.3" evidence="4"/>
<comment type="similarity">
    <text evidence="3">Belongs to the HAD-like hydrolase superfamily. SerB family.</text>
</comment>
<dbReference type="NCBIfam" id="TIGR01488">
    <property type="entry name" value="HAD-SF-IB"/>
    <property type="match status" value="1"/>
</dbReference>
<dbReference type="SFLD" id="SFLDG01137">
    <property type="entry name" value="C1.6.1:_Phosphoserine_Phosphat"/>
    <property type="match status" value="1"/>
</dbReference>
<dbReference type="InterPro" id="IPR036412">
    <property type="entry name" value="HAD-like_sf"/>
</dbReference>
<dbReference type="SUPFAM" id="SSF56784">
    <property type="entry name" value="HAD-like"/>
    <property type="match status" value="1"/>
</dbReference>
<dbReference type="InterPro" id="IPR050582">
    <property type="entry name" value="HAD-like_SerB"/>
</dbReference>
<keyword evidence="16" id="KW-1185">Reference proteome</keyword>
<evidence type="ECO:0000256" key="1">
    <source>
        <dbReference type="ARBA" id="ARBA00001946"/>
    </source>
</evidence>
<dbReference type="Gene3D" id="3.40.50.1000">
    <property type="entry name" value="HAD superfamily/HAD-like"/>
    <property type="match status" value="1"/>
</dbReference>
<organism evidence="15 16">
    <name type="scientific">Microbulbifer flavimaris</name>
    <dbReference type="NCBI Taxonomy" id="1781068"/>
    <lineage>
        <taxon>Bacteria</taxon>
        <taxon>Pseudomonadati</taxon>
        <taxon>Pseudomonadota</taxon>
        <taxon>Gammaproteobacteria</taxon>
        <taxon>Cellvibrionales</taxon>
        <taxon>Microbulbiferaceae</taxon>
        <taxon>Microbulbifer</taxon>
    </lineage>
</organism>
<dbReference type="InterPro" id="IPR004469">
    <property type="entry name" value="PSP"/>
</dbReference>
<comment type="caution">
    <text evidence="15">The sequence shown here is derived from an EMBL/GenBank/DDBJ whole genome shotgun (WGS) entry which is preliminary data.</text>
</comment>
<keyword evidence="7" id="KW-0479">Metal-binding</keyword>
<accession>A0ABX4HXY7</accession>
<sequence>MRGQLRMPRTFIMDAPTVSLQLPLEQVTRSSGDAPLHYLEFHPQLAERAVLGLTDDGNAQITDTHALAEPVPVQPAASGVVAPWCLTLLSPRATLAQVRSVLSFIAAAGASVEAVDTLSRRRACTVLRFQVDGQLEFDKTRRACLELAERIGADLVLQAGDSQRPPSLAGFDMDSTLIDAEVIDELAKITGIGEQVAAITEAAMRGELDFRQSFKKRMRLLKGFPERELARIAPQLPIKPGAERLLRALRGLGCKTAILSGGFTYFAHYLQSERLPVDIVHANELEFADGALTGEVIEPIVDGARKRALLEEMATEMGLPLSRVIAVGDGANDIPMLSLGALGIAIHPKPKVRQEAPQSIDRFGLDAALYLFGLNDGQIAGLLDSD</sequence>
<evidence type="ECO:0000256" key="11">
    <source>
        <dbReference type="ARBA" id="ARBA00031693"/>
    </source>
</evidence>
<comment type="cofactor">
    <cofactor evidence="1">
        <name>Mg(2+)</name>
        <dbReference type="ChEBI" id="CHEBI:18420"/>
    </cofactor>
</comment>
<evidence type="ECO:0000256" key="10">
    <source>
        <dbReference type="ARBA" id="ARBA00023299"/>
    </source>
</evidence>
<proteinExistence type="inferred from homology"/>
<evidence type="ECO:0000256" key="3">
    <source>
        <dbReference type="ARBA" id="ARBA00009184"/>
    </source>
</evidence>
<keyword evidence="9" id="KW-0460">Magnesium</keyword>
<comment type="catalytic activity">
    <reaction evidence="13">
        <text>O-phospho-D-serine + H2O = D-serine + phosphate</text>
        <dbReference type="Rhea" id="RHEA:24873"/>
        <dbReference type="ChEBI" id="CHEBI:15377"/>
        <dbReference type="ChEBI" id="CHEBI:35247"/>
        <dbReference type="ChEBI" id="CHEBI:43474"/>
        <dbReference type="ChEBI" id="CHEBI:58680"/>
        <dbReference type="EC" id="3.1.3.3"/>
    </reaction>
</comment>
<evidence type="ECO:0000256" key="12">
    <source>
        <dbReference type="ARBA" id="ARBA00048138"/>
    </source>
</evidence>
<dbReference type="EMBL" id="LRFG02000003">
    <property type="protein sequence ID" value="PCO05000.1"/>
    <property type="molecule type" value="Genomic_DNA"/>
</dbReference>
<keyword evidence="10" id="KW-0718">Serine biosynthesis</keyword>
<dbReference type="PANTHER" id="PTHR43344:SF2">
    <property type="entry name" value="PHOSPHOSERINE PHOSPHATASE"/>
    <property type="match status" value="1"/>
</dbReference>
<dbReference type="Pfam" id="PF12710">
    <property type="entry name" value="HAD"/>
    <property type="match status" value="1"/>
</dbReference>
<evidence type="ECO:0000256" key="9">
    <source>
        <dbReference type="ARBA" id="ARBA00022842"/>
    </source>
</evidence>
<evidence type="ECO:0000256" key="2">
    <source>
        <dbReference type="ARBA" id="ARBA00005135"/>
    </source>
</evidence>
<comment type="catalytic activity">
    <reaction evidence="12">
        <text>O-phospho-L-serine + H2O = L-serine + phosphate</text>
        <dbReference type="Rhea" id="RHEA:21208"/>
        <dbReference type="ChEBI" id="CHEBI:15377"/>
        <dbReference type="ChEBI" id="CHEBI:33384"/>
        <dbReference type="ChEBI" id="CHEBI:43474"/>
        <dbReference type="ChEBI" id="CHEBI:57524"/>
        <dbReference type="EC" id="3.1.3.3"/>
    </reaction>
</comment>
<evidence type="ECO:0000256" key="7">
    <source>
        <dbReference type="ARBA" id="ARBA00022723"/>
    </source>
</evidence>
<evidence type="ECO:0000256" key="8">
    <source>
        <dbReference type="ARBA" id="ARBA00022801"/>
    </source>
</evidence>
<dbReference type="NCBIfam" id="TIGR00338">
    <property type="entry name" value="serB"/>
    <property type="match status" value="1"/>
</dbReference>
<dbReference type="SFLD" id="SFLDF00029">
    <property type="entry name" value="phosphoserine_phosphatase"/>
    <property type="match status" value="1"/>
</dbReference>
<keyword evidence="8" id="KW-0378">Hydrolase</keyword>
<evidence type="ECO:0000256" key="5">
    <source>
        <dbReference type="ARBA" id="ARBA00015196"/>
    </source>
</evidence>
<reference evidence="15" key="1">
    <citation type="submission" date="2017-08" db="EMBL/GenBank/DDBJ databases">
        <title>Microbulbifer marisrubri sp. nov., a halophilic alphaproteobacterium isolated from marine sediment of the Yellow Sea, China.</title>
        <authorList>
            <person name="Zhang G."/>
            <person name="Xiong Q."/>
        </authorList>
    </citation>
    <scope>NUCLEOTIDE SEQUENCE [LARGE SCALE GENOMIC DNA]</scope>
    <source>
        <strain evidence="15">WRN-8</strain>
    </source>
</reference>
<evidence type="ECO:0000256" key="13">
    <source>
        <dbReference type="ARBA" id="ARBA00048523"/>
    </source>
</evidence>
<protein>
    <recommendedName>
        <fullName evidence="5">Phosphoserine phosphatase</fullName>
        <ecNumber evidence="4">3.1.3.3</ecNumber>
    </recommendedName>
    <alternativeName>
        <fullName evidence="11">O-phosphoserine phosphohydrolase</fullName>
    </alternativeName>
</protein>
<evidence type="ECO:0000256" key="6">
    <source>
        <dbReference type="ARBA" id="ARBA00022605"/>
    </source>
</evidence>
<dbReference type="PANTHER" id="PTHR43344">
    <property type="entry name" value="PHOSPHOSERINE PHOSPHATASE"/>
    <property type="match status" value="1"/>
</dbReference>
<dbReference type="Proteomes" id="UP000218427">
    <property type="component" value="Unassembled WGS sequence"/>
</dbReference>
<evidence type="ECO:0000313" key="16">
    <source>
        <dbReference type="Proteomes" id="UP000218427"/>
    </source>
</evidence>
<keyword evidence="6" id="KW-0028">Amino-acid biosynthesis</keyword>
<dbReference type="SFLD" id="SFLDS00003">
    <property type="entry name" value="Haloacid_Dehalogenase"/>
    <property type="match status" value="1"/>
</dbReference>
<dbReference type="InterPro" id="IPR023214">
    <property type="entry name" value="HAD_sf"/>
</dbReference>
<evidence type="ECO:0000259" key="14">
    <source>
        <dbReference type="PROSITE" id="PS50206"/>
    </source>
</evidence>